<dbReference type="PANTHER" id="PTHR42850">
    <property type="entry name" value="METALLOPHOSPHOESTERASE"/>
    <property type="match status" value="1"/>
</dbReference>
<dbReference type="PANTHER" id="PTHR42850:SF4">
    <property type="entry name" value="ZINC-DEPENDENT ENDOPOLYPHOSPHATASE"/>
    <property type="match status" value="1"/>
</dbReference>
<evidence type="ECO:0000313" key="2">
    <source>
        <dbReference type="EMBL" id="RGS44783.1"/>
    </source>
</evidence>
<dbReference type="Gene3D" id="3.60.21.10">
    <property type="match status" value="1"/>
</dbReference>
<reference evidence="2 3" key="1">
    <citation type="submission" date="2018-08" db="EMBL/GenBank/DDBJ databases">
        <title>A genome reference for cultivated species of the human gut microbiota.</title>
        <authorList>
            <person name="Zou Y."/>
            <person name="Xue W."/>
            <person name="Luo G."/>
        </authorList>
    </citation>
    <scope>NUCLEOTIDE SEQUENCE [LARGE SCALE GENOMIC DNA]</scope>
    <source>
        <strain evidence="2 3">AF22-10AC</strain>
    </source>
</reference>
<gene>
    <name evidence="2" type="ORF">DWX92_09870</name>
</gene>
<feature type="domain" description="Calcineurin-like phosphoesterase" evidence="1">
    <location>
        <begin position="2"/>
        <end position="191"/>
    </location>
</feature>
<name>A0A412IXM7_9FIRM</name>
<dbReference type="AlphaFoldDB" id="A0A412IXM7"/>
<dbReference type="GO" id="GO:0008803">
    <property type="term" value="F:bis(5'-nucleosyl)-tetraphosphatase (symmetrical) activity"/>
    <property type="evidence" value="ECO:0007669"/>
    <property type="project" value="TreeGrafter"/>
</dbReference>
<comment type="caution">
    <text evidence="2">The sequence shown here is derived from an EMBL/GenBank/DDBJ whole genome shotgun (WGS) entry which is preliminary data.</text>
</comment>
<dbReference type="GO" id="GO:0110154">
    <property type="term" value="P:RNA decapping"/>
    <property type="evidence" value="ECO:0007669"/>
    <property type="project" value="TreeGrafter"/>
</dbReference>
<protein>
    <submittedName>
        <fullName evidence="2">Fructose-bisphosphatase class III</fullName>
    </submittedName>
</protein>
<organism evidence="2 3">
    <name type="scientific">Holdemanella biformis</name>
    <dbReference type="NCBI Taxonomy" id="1735"/>
    <lineage>
        <taxon>Bacteria</taxon>
        <taxon>Bacillati</taxon>
        <taxon>Bacillota</taxon>
        <taxon>Erysipelotrichia</taxon>
        <taxon>Erysipelotrichales</taxon>
        <taxon>Erysipelotrichaceae</taxon>
        <taxon>Holdemanella</taxon>
    </lineage>
</organism>
<dbReference type="GO" id="GO:0005737">
    <property type="term" value="C:cytoplasm"/>
    <property type="evidence" value="ECO:0007669"/>
    <property type="project" value="TreeGrafter"/>
</dbReference>
<proteinExistence type="predicted"/>
<accession>A0A412IXM7</accession>
<dbReference type="SUPFAM" id="SSF56300">
    <property type="entry name" value="Metallo-dependent phosphatases"/>
    <property type="match status" value="1"/>
</dbReference>
<dbReference type="GO" id="GO:0016791">
    <property type="term" value="F:phosphatase activity"/>
    <property type="evidence" value="ECO:0007669"/>
    <property type="project" value="TreeGrafter"/>
</dbReference>
<dbReference type="Pfam" id="PF00149">
    <property type="entry name" value="Metallophos"/>
    <property type="match status" value="1"/>
</dbReference>
<evidence type="ECO:0000259" key="1">
    <source>
        <dbReference type="Pfam" id="PF00149"/>
    </source>
</evidence>
<dbReference type="InterPro" id="IPR029052">
    <property type="entry name" value="Metallo-depent_PP-like"/>
</dbReference>
<dbReference type="RefSeq" id="WP_118320486.1">
    <property type="nucleotide sequence ID" value="NZ_CAUEVG010000006.1"/>
</dbReference>
<sequence length="232" mass="27172">MIYVMSDIHGMYDKYIEMMDLIDLKETDTLYILGDIIDRGVNSMKILQDMMKRSNVFGIFGNHELMMADCFNIITQEITNEFLDSFDEEKLMKLSDWMNNGAFQTIQEFKKLSKEEQKDVIEYLMEFTAYEEVEVKGRYYLLVHAGLGDFSEEKSLDEYDVNDFVWKRPDWDIPYFTDPNKFVVVGHTPTLGINGKPEIFYKNNFIAIDCGACFENGMLACLCLDTMEEFYV</sequence>
<dbReference type="Proteomes" id="UP000285274">
    <property type="component" value="Unassembled WGS sequence"/>
</dbReference>
<dbReference type="InterPro" id="IPR004843">
    <property type="entry name" value="Calcineurin-like_PHP"/>
</dbReference>
<dbReference type="EMBL" id="QRVM01000055">
    <property type="protein sequence ID" value="RGS44783.1"/>
    <property type="molecule type" value="Genomic_DNA"/>
</dbReference>
<evidence type="ECO:0000313" key="3">
    <source>
        <dbReference type="Proteomes" id="UP000285274"/>
    </source>
</evidence>
<dbReference type="InterPro" id="IPR050126">
    <property type="entry name" value="Ap4A_hydrolase"/>
</dbReference>